<evidence type="ECO:0000259" key="1">
    <source>
        <dbReference type="Pfam" id="PF08770"/>
    </source>
</evidence>
<dbReference type="AlphaFoldDB" id="A0A382G327"/>
<reference evidence="2" key="1">
    <citation type="submission" date="2018-05" db="EMBL/GenBank/DDBJ databases">
        <authorList>
            <person name="Lanie J.A."/>
            <person name="Ng W.-L."/>
            <person name="Kazmierczak K.M."/>
            <person name="Andrzejewski T.M."/>
            <person name="Davidsen T.M."/>
            <person name="Wayne K.J."/>
            <person name="Tettelin H."/>
            <person name="Glass J.I."/>
            <person name="Rusch D."/>
            <person name="Podicherti R."/>
            <person name="Tsui H.-C.T."/>
            <person name="Winkler M.E."/>
        </authorList>
    </citation>
    <scope>NUCLEOTIDE SEQUENCE</scope>
</reference>
<dbReference type="NCBIfam" id="TIGR04490">
    <property type="entry name" value="SoxZ_true"/>
    <property type="match status" value="1"/>
</dbReference>
<dbReference type="InterPro" id="IPR014756">
    <property type="entry name" value="Ig_E-set"/>
</dbReference>
<sequence length="117" mass="13153">MATNDSRRRRLKVPETAQKGEIIEVKCLAEHVMQTGRRRNPDTGELIPRFLIERCECHYNGQLVFSADWFNGVATNPYLRFKLKAVETGTIEITWIESDGVKTAASAEIVVAGSETN</sequence>
<feature type="domain" description="Sulphur oxidation protein SoxZ" evidence="1">
    <location>
        <begin position="14"/>
        <end position="107"/>
    </location>
</feature>
<dbReference type="SUPFAM" id="SSF81296">
    <property type="entry name" value="E set domains"/>
    <property type="match status" value="1"/>
</dbReference>
<gene>
    <name evidence="2" type="ORF">METZ01_LOCUS221827</name>
</gene>
<dbReference type="InterPro" id="IPR013783">
    <property type="entry name" value="Ig-like_fold"/>
</dbReference>
<protein>
    <recommendedName>
        <fullName evidence="1">Sulphur oxidation protein SoxZ domain-containing protein</fullName>
    </recommendedName>
</protein>
<dbReference type="InterPro" id="IPR014880">
    <property type="entry name" value="SoxZ_dom"/>
</dbReference>
<dbReference type="InterPro" id="IPR030995">
    <property type="entry name" value="SoxZ"/>
</dbReference>
<accession>A0A382G327</accession>
<proteinExistence type="predicted"/>
<dbReference type="Gene3D" id="2.60.40.10">
    <property type="entry name" value="Immunoglobulins"/>
    <property type="match status" value="1"/>
</dbReference>
<name>A0A382G327_9ZZZZ</name>
<dbReference type="EMBL" id="UINC01052991">
    <property type="protein sequence ID" value="SVB68973.1"/>
    <property type="molecule type" value="Genomic_DNA"/>
</dbReference>
<dbReference type="Pfam" id="PF08770">
    <property type="entry name" value="SoxZ"/>
    <property type="match status" value="1"/>
</dbReference>
<evidence type="ECO:0000313" key="2">
    <source>
        <dbReference type="EMBL" id="SVB68973.1"/>
    </source>
</evidence>
<organism evidence="2">
    <name type="scientific">marine metagenome</name>
    <dbReference type="NCBI Taxonomy" id="408172"/>
    <lineage>
        <taxon>unclassified sequences</taxon>
        <taxon>metagenomes</taxon>
        <taxon>ecological metagenomes</taxon>
    </lineage>
</organism>